<evidence type="ECO:0000313" key="2">
    <source>
        <dbReference type="Proteomes" id="UP000683925"/>
    </source>
</evidence>
<comment type="caution">
    <text evidence="1">The sequence shown here is derived from an EMBL/GenBank/DDBJ whole genome shotgun (WGS) entry which is preliminary data.</text>
</comment>
<reference evidence="1" key="1">
    <citation type="submission" date="2021-01" db="EMBL/GenBank/DDBJ databases">
        <authorList>
            <consortium name="Genoscope - CEA"/>
            <person name="William W."/>
        </authorList>
    </citation>
    <scope>NUCLEOTIDE SEQUENCE</scope>
</reference>
<gene>
    <name evidence="1" type="ORF">POCTA_138.1.T0330324</name>
</gene>
<protein>
    <submittedName>
        <fullName evidence="1">Uncharacterized protein</fullName>
    </submittedName>
</protein>
<dbReference type="OrthoDB" id="310019at2759"/>
<dbReference type="Proteomes" id="UP000683925">
    <property type="component" value="Unassembled WGS sequence"/>
</dbReference>
<name>A0A8S1U4H2_PAROT</name>
<organism evidence="1 2">
    <name type="scientific">Paramecium octaurelia</name>
    <dbReference type="NCBI Taxonomy" id="43137"/>
    <lineage>
        <taxon>Eukaryota</taxon>
        <taxon>Sar</taxon>
        <taxon>Alveolata</taxon>
        <taxon>Ciliophora</taxon>
        <taxon>Intramacronucleata</taxon>
        <taxon>Oligohymenophorea</taxon>
        <taxon>Peniculida</taxon>
        <taxon>Parameciidae</taxon>
        <taxon>Paramecium</taxon>
    </lineage>
</organism>
<dbReference type="EMBL" id="CAJJDP010000033">
    <property type="protein sequence ID" value="CAD8157456.1"/>
    <property type="molecule type" value="Genomic_DNA"/>
</dbReference>
<dbReference type="AlphaFoldDB" id="A0A8S1U4H2"/>
<accession>A0A8S1U4H2</accession>
<dbReference type="OMA" id="KQFEICC"/>
<sequence>MSQMESNLRGGGCGTSIRNPLYSEISKFAKAVVAADNSESQEIMIALQWFIFQEENIYNLTKNAQSVAKCQNLILEGIRKLLKGQQIPLNVYISQTTASLSKVIFSFHLLNKESFMKCDLQQEFLEISDELRQQMEIEKNDLIQNQMELYLFLTKTSFEIIPNNSNEREEILQGCLSGIIRSIIDMKPNEKLLESLFQGACHLYNLYAVTKNRKQFEVYFQIDMLYGRLQAFKNEKFQNLDEIILHVQEIHDKIVKYSNVWKYHYLWVQMIGKFLQYNPLLTKEKLSQMTKDQSQIKFGMNI</sequence>
<keyword evidence="2" id="KW-1185">Reference proteome</keyword>
<evidence type="ECO:0000313" key="1">
    <source>
        <dbReference type="EMBL" id="CAD8157456.1"/>
    </source>
</evidence>
<proteinExistence type="predicted"/>